<dbReference type="InterPro" id="IPR036390">
    <property type="entry name" value="WH_DNA-bd_sf"/>
</dbReference>
<evidence type="ECO:0000313" key="6">
    <source>
        <dbReference type="EMBL" id="OJJ42139.1"/>
    </source>
</evidence>
<dbReference type="PROSITE" id="PS51683">
    <property type="entry name" value="SAM_OMT_II"/>
    <property type="match status" value="1"/>
</dbReference>
<dbReference type="Pfam" id="PF00891">
    <property type="entry name" value="Methyltransf_2"/>
    <property type="match status" value="1"/>
</dbReference>
<dbReference type="OrthoDB" id="1535081at2759"/>
<dbReference type="RefSeq" id="XP_022576649.1">
    <property type="nucleotide sequence ID" value="XM_022725289.1"/>
</dbReference>
<dbReference type="GO" id="GO:0032259">
    <property type="term" value="P:methylation"/>
    <property type="evidence" value="ECO:0007669"/>
    <property type="project" value="UniProtKB-KW"/>
</dbReference>
<dbReference type="GO" id="GO:0008171">
    <property type="term" value="F:O-methyltransferase activity"/>
    <property type="evidence" value="ECO:0007669"/>
    <property type="project" value="InterPro"/>
</dbReference>
<feature type="active site" description="Proton acceptor" evidence="4">
    <location>
        <position position="259"/>
    </location>
</feature>
<dbReference type="InterPro" id="IPR016461">
    <property type="entry name" value="COMT-like"/>
</dbReference>
<dbReference type="SUPFAM" id="SSF46785">
    <property type="entry name" value="Winged helix' DNA-binding domain"/>
    <property type="match status" value="1"/>
</dbReference>
<feature type="domain" description="O-methyltransferase C-terminal" evidence="5">
    <location>
        <begin position="225"/>
        <end position="330"/>
    </location>
</feature>
<dbReference type="AlphaFoldDB" id="A0A1L9S4Q8"/>
<keyword evidence="1" id="KW-0489">Methyltransferase</keyword>
<dbReference type="PIRSF" id="PIRSF005739">
    <property type="entry name" value="O-mtase"/>
    <property type="match status" value="1"/>
</dbReference>
<dbReference type="VEuPathDB" id="FungiDB:ASPZODRAFT_147717"/>
<gene>
    <name evidence="6" type="ORF">ASPZODRAFT_147717</name>
</gene>
<dbReference type="InterPro" id="IPR001077">
    <property type="entry name" value="COMT_C"/>
</dbReference>
<proteinExistence type="predicted"/>
<keyword evidence="3" id="KW-0949">S-adenosyl-L-methionine</keyword>
<accession>A0A1L9S4Q8</accession>
<dbReference type="GeneID" id="34611754"/>
<dbReference type="SUPFAM" id="SSF53335">
    <property type="entry name" value="S-adenosyl-L-methionine-dependent methyltransferases"/>
    <property type="match status" value="1"/>
</dbReference>
<dbReference type="InterPro" id="IPR036388">
    <property type="entry name" value="WH-like_DNA-bd_sf"/>
</dbReference>
<dbReference type="PANTHER" id="PTHR43712:SF11">
    <property type="entry name" value="O-METHYLTRANSFERASE (AFU_ORTHOLOGUE AFUA_2G17820)-RELATED"/>
    <property type="match status" value="1"/>
</dbReference>
<dbReference type="EMBL" id="KV878367">
    <property type="protein sequence ID" value="OJJ42139.1"/>
    <property type="molecule type" value="Genomic_DNA"/>
</dbReference>
<organism evidence="6 7">
    <name type="scientific">Penicilliopsis zonata CBS 506.65</name>
    <dbReference type="NCBI Taxonomy" id="1073090"/>
    <lineage>
        <taxon>Eukaryota</taxon>
        <taxon>Fungi</taxon>
        <taxon>Dikarya</taxon>
        <taxon>Ascomycota</taxon>
        <taxon>Pezizomycotina</taxon>
        <taxon>Eurotiomycetes</taxon>
        <taxon>Eurotiomycetidae</taxon>
        <taxon>Eurotiales</taxon>
        <taxon>Aspergillaceae</taxon>
        <taxon>Penicilliopsis</taxon>
    </lineage>
</organism>
<sequence>MDYNSLISCINQAESLSDPQVINSEQRQRLRQACEKLSARLETPLDRLRRVTSGCYELPFLKLAVDTGIFDLFNEHKETGAEFHVSEIAAHTKTDPLLIGRIVRFLTAVGFFDVTVEGKVKATRFSQSVTPKSIVHDSILLSGLYAAPFVRLPWYLKETKYQIPDNGYSGPFQYALNTDLHFFDWLDTHTPERDAFHRMMEASKSSTSANWTDYLTEDRFQELVSSNQTPFTFVDVGGGFFDPQPVHSADVYLLARILHDWPDVQARQILAHIREAMGPESVLFVFERVFPDALHETNPGDVVTDATMMAIFASLERSEGQFKDLFDSVGLKMVHAWRRHAEDDVQAVLEIVRS</sequence>
<dbReference type="PANTHER" id="PTHR43712">
    <property type="entry name" value="PUTATIVE (AFU_ORTHOLOGUE AFUA_4G14580)-RELATED"/>
    <property type="match status" value="1"/>
</dbReference>
<dbReference type="Gene3D" id="3.40.50.150">
    <property type="entry name" value="Vaccinia Virus protein VP39"/>
    <property type="match status" value="2"/>
</dbReference>
<evidence type="ECO:0000313" key="7">
    <source>
        <dbReference type="Proteomes" id="UP000184188"/>
    </source>
</evidence>
<evidence type="ECO:0000259" key="5">
    <source>
        <dbReference type="Pfam" id="PF00891"/>
    </source>
</evidence>
<reference evidence="7" key="1">
    <citation type="journal article" date="2017" name="Genome Biol.">
        <title>Comparative genomics reveals high biological diversity and specific adaptations in the industrially and medically important fungal genus Aspergillus.</title>
        <authorList>
            <person name="de Vries R.P."/>
            <person name="Riley R."/>
            <person name="Wiebenga A."/>
            <person name="Aguilar-Osorio G."/>
            <person name="Amillis S."/>
            <person name="Uchima C.A."/>
            <person name="Anderluh G."/>
            <person name="Asadollahi M."/>
            <person name="Askin M."/>
            <person name="Barry K."/>
            <person name="Battaglia E."/>
            <person name="Bayram O."/>
            <person name="Benocci T."/>
            <person name="Braus-Stromeyer S.A."/>
            <person name="Caldana C."/>
            <person name="Canovas D."/>
            <person name="Cerqueira G.C."/>
            <person name="Chen F."/>
            <person name="Chen W."/>
            <person name="Choi C."/>
            <person name="Clum A."/>
            <person name="Dos Santos R.A."/>
            <person name="Damasio A.R."/>
            <person name="Diallinas G."/>
            <person name="Emri T."/>
            <person name="Fekete E."/>
            <person name="Flipphi M."/>
            <person name="Freyberg S."/>
            <person name="Gallo A."/>
            <person name="Gournas C."/>
            <person name="Habgood R."/>
            <person name="Hainaut M."/>
            <person name="Harispe M.L."/>
            <person name="Henrissat B."/>
            <person name="Hilden K.S."/>
            <person name="Hope R."/>
            <person name="Hossain A."/>
            <person name="Karabika E."/>
            <person name="Karaffa L."/>
            <person name="Karanyi Z."/>
            <person name="Krasevec N."/>
            <person name="Kuo A."/>
            <person name="Kusch H."/>
            <person name="LaButti K."/>
            <person name="Lagendijk E.L."/>
            <person name="Lapidus A."/>
            <person name="Levasseur A."/>
            <person name="Lindquist E."/>
            <person name="Lipzen A."/>
            <person name="Logrieco A.F."/>
            <person name="MacCabe A."/>
            <person name="Maekelae M.R."/>
            <person name="Malavazi I."/>
            <person name="Melin P."/>
            <person name="Meyer V."/>
            <person name="Mielnichuk N."/>
            <person name="Miskei M."/>
            <person name="Molnar A.P."/>
            <person name="Mule G."/>
            <person name="Ngan C.Y."/>
            <person name="Orejas M."/>
            <person name="Orosz E."/>
            <person name="Ouedraogo J.P."/>
            <person name="Overkamp K.M."/>
            <person name="Park H.-S."/>
            <person name="Perrone G."/>
            <person name="Piumi F."/>
            <person name="Punt P.J."/>
            <person name="Ram A.F."/>
            <person name="Ramon A."/>
            <person name="Rauscher S."/>
            <person name="Record E."/>
            <person name="Riano-Pachon D.M."/>
            <person name="Robert V."/>
            <person name="Roehrig J."/>
            <person name="Ruller R."/>
            <person name="Salamov A."/>
            <person name="Salih N.S."/>
            <person name="Samson R.A."/>
            <person name="Sandor E."/>
            <person name="Sanguinetti M."/>
            <person name="Schuetze T."/>
            <person name="Sepcic K."/>
            <person name="Shelest E."/>
            <person name="Sherlock G."/>
            <person name="Sophianopoulou V."/>
            <person name="Squina F.M."/>
            <person name="Sun H."/>
            <person name="Susca A."/>
            <person name="Todd R.B."/>
            <person name="Tsang A."/>
            <person name="Unkles S.E."/>
            <person name="van de Wiele N."/>
            <person name="van Rossen-Uffink D."/>
            <person name="Oliveira J.V."/>
            <person name="Vesth T.C."/>
            <person name="Visser J."/>
            <person name="Yu J.-H."/>
            <person name="Zhou M."/>
            <person name="Andersen M.R."/>
            <person name="Archer D.B."/>
            <person name="Baker S.E."/>
            <person name="Benoit I."/>
            <person name="Brakhage A.A."/>
            <person name="Braus G.H."/>
            <person name="Fischer R."/>
            <person name="Frisvad J.C."/>
            <person name="Goldman G.H."/>
            <person name="Houbraken J."/>
            <person name="Oakley B."/>
            <person name="Pocsi I."/>
            <person name="Scazzocchio C."/>
            <person name="Seiboth B."/>
            <person name="vanKuyk P.A."/>
            <person name="Wortman J."/>
            <person name="Dyer P.S."/>
            <person name="Grigoriev I.V."/>
        </authorList>
    </citation>
    <scope>NUCLEOTIDE SEQUENCE [LARGE SCALE GENOMIC DNA]</scope>
    <source>
        <strain evidence="7">CBS 506.65</strain>
    </source>
</reference>
<name>A0A1L9S4Q8_9EURO</name>
<evidence type="ECO:0000256" key="2">
    <source>
        <dbReference type="ARBA" id="ARBA00022679"/>
    </source>
</evidence>
<evidence type="ECO:0000256" key="1">
    <source>
        <dbReference type="ARBA" id="ARBA00022603"/>
    </source>
</evidence>
<keyword evidence="7" id="KW-1185">Reference proteome</keyword>
<dbReference type="InterPro" id="IPR029063">
    <property type="entry name" value="SAM-dependent_MTases_sf"/>
</dbReference>
<dbReference type="Proteomes" id="UP000184188">
    <property type="component" value="Unassembled WGS sequence"/>
</dbReference>
<evidence type="ECO:0000256" key="3">
    <source>
        <dbReference type="ARBA" id="ARBA00022691"/>
    </source>
</evidence>
<dbReference type="GO" id="GO:0044550">
    <property type="term" value="P:secondary metabolite biosynthetic process"/>
    <property type="evidence" value="ECO:0007669"/>
    <property type="project" value="UniProtKB-ARBA"/>
</dbReference>
<protein>
    <recommendedName>
        <fullName evidence="5">O-methyltransferase C-terminal domain-containing protein</fullName>
    </recommendedName>
</protein>
<keyword evidence="2" id="KW-0808">Transferase</keyword>
<dbReference type="Gene3D" id="1.10.10.10">
    <property type="entry name" value="Winged helix-like DNA-binding domain superfamily/Winged helix DNA-binding domain"/>
    <property type="match status" value="1"/>
</dbReference>
<evidence type="ECO:0000256" key="4">
    <source>
        <dbReference type="PIRSR" id="PIRSR005739-1"/>
    </source>
</evidence>